<sequence>YCGCARGGPGGQGADRRTIEKVCIWGTRRRARNNHYDGGSRCEVCQLIHQKSRYCQRSRRCQQKLWWWWCRRGRDLLEAEEDTVAYL</sequence>
<dbReference type="GeneID" id="9041033"/>
<proteinExistence type="predicted"/>
<organism evidence="2">
    <name type="scientific">Perkinsus marinus (strain ATCC 50983 / TXsc)</name>
    <dbReference type="NCBI Taxonomy" id="423536"/>
    <lineage>
        <taxon>Eukaryota</taxon>
        <taxon>Sar</taxon>
        <taxon>Alveolata</taxon>
        <taxon>Perkinsozoa</taxon>
        <taxon>Perkinsea</taxon>
        <taxon>Perkinsida</taxon>
        <taxon>Perkinsidae</taxon>
        <taxon>Perkinsus</taxon>
    </lineage>
</organism>
<protein>
    <submittedName>
        <fullName evidence="1">Uncharacterized protein</fullName>
    </submittedName>
</protein>
<name>C5LXN0_PERM5</name>
<dbReference type="AlphaFoldDB" id="C5LXN0"/>
<evidence type="ECO:0000313" key="1">
    <source>
        <dbReference type="EMBL" id="EEQ98512.1"/>
    </source>
</evidence>
<keyword evidence="2" id="KW-1185">Reference proteome</keyword>
<gene>
    <name evidence="1" type="ORF">Pmar_PMAR005496</name>
</gene>
<accession>C5LXN0</accession>
<dbReference type="EMBL" id="GG686588">
    <property type="protein sequence ID" value="EEQ98512.1"/>
    <property type="molecule type" value="Genomic_DNA"/>
</dbReference>
<evidence type="ECO:0000313" key="2">
    <source>
        <dbReference type="Proteomes" id="UP000007800"/>
    </source>
</evidence>
<reference evidence="1 2" key="1">
    <citation type="submission" date="2008-07" db="EMBL/GenBank/DDBJ databases">
        <authorList>
            <person name="El-Sayed N."/>
            <person name="Caler E."/>
            <person name="Inman J."/>
            <person name="Amedeo P."/>
            <person name="Hass B."/>
            <person name="Wortman J."/>
        </authorList>
    </citation>
    <scope>NUCLEOTIDE SEQUENCE [LARGE SCALE GENOMIC DNA]</scope>
    <source>
        <strain evidence="2">ATCC 50983 / TXsc</strain>
    </source>
</reference>
<dbReference type="RefSeq" id="XP_002765795.1">
    <property type="nucleotide sequence ID" value="XM_002765749.1"/>
</dbReference>
<dbReference type="InParanoid" id="C5LXN0"/>
<feature type="non-terminal residue" evidence="1">
    <location>
        <position position="87"/>
    </location>
</feature>
<feature type="non-terminal residue" evidence="1">
    <location>
        <position position="1"/>
    </location>
</feature>
<dbReference type="Proteomes" id="UP000007800">
    <property type="component" value="Unassembled WGS sequence"/>
</dbReference>